<organism evidence="1 2">
    <name type="scientific">Bacteroides fragilis str. 3998T(B)3</name>
    <dbReference type="NCBI Taxonomy" id="1339316"/>
    <lineage>
        <taxon>Bacteria</taxon>
        <taxon>Pseudomonadati</taxon>
        <taxon>Bacteroidota</taxon>
        <taxon>Bacteroidia</taxon>
        <taxon>Bacteroidales</taxon>
        <taxon>Bacteroidaceae</taxon>
        <taxon>Bacteroides</taxon>
    </lineage>
</organism>
<protein>
    <recommendedName>
        <fullName evidence="3">N-acetyltransferase</fullName>
    </recommendedName>
</protein>
<name>A0A015U697_BACFG</name>
<evidence type="ECO:0008006" key="3">
    <source>
        <dbReference type="Google" id="ProtNLM"/>
    </source>
</evidence>
<evidence type="ECO:0000313" key="2">
    <source>
        <dbReference type="Proteomes" id="UP000020773"/>
    </source>
</evidence>
<dbReference type="PATRIC" id="fig|1339316.3.peg.884"/>
<dbReference type="Proteomes" id="UP000020773">
    <property type="component" value="Unassembled WGS sequence"/>
</dbReference>
<comment type="caution">
    <text evidence="1">The sequence shown here is derived from an EMBL/GenBank/DDBJ whole genome shotgun (WGS) entry which is preliminary data.</text>
</comment>
<reference evidence="1 2" key="1">
    <citation type="submission" date="2014-02" db="EMBL/GenBank/DDBJ databases">
        <authorList>
            <person name="Sears C."/>
            <person name="Carroll K."/>
            <person name="Sack B.R."/>
            <person name="Qadri F."/>
            <person name="Myers L.L."/>
            <person name="Chung G.-T."/>
            <person name="Escheverria P."/>
            <person name="Fraser C.M."/>
            <person name="Sadzewicz L."/>
            <person name="Shefchek K.A."/>
            <person name="Tallon L."/>
            <person name="Das S.P."/>
            <person name="Daugherty S."/>
            <person name="Mongodin E.F."/>
        </authorList>
    </citation>
    <scope>NUCLEOTIDE SEQUENCE [LARGE SCALE GENOMIC DNA]</scope>
    <source>
        <strain evidence="2">3998T(B)3</strain>
    </source>
</reference>
<gene>
    <name evidence="1" type="ORF">M125_0907</name>
</gene>
<evidence type="ECO:0000313" key="1">
    <source>
        <dbReference type="EMBL" id="EXY92339.1"/>
    </source>
</evidence>
<proteinExistence type="predicted"/>
<accession>A0A015U697</accession>
<dbReference type="AlphaFoldDB" id="A0A015U697"/>
<dbReference type="EMBL" id="JGDB01000017">
    <property type="protein sequence ID" value="EXY92339.1"/>
    <property type="molecule type" value="Genomic_DNA"/>
</dbReference>
<sequence>MKCMPMKLKVRIFEGKSPELYLAVGHFVLSPAYLRENNNYPYKSSRMFTWHVLYHEDQVVAFMPVERKLDGGYKIDNYYATPDRERGNQLLKLLKSVIKESGDETSPLRATVQKRDAGIFKYMNFITIRETKLYVMMELVRMGSDSGQQDG</sequence>